<dbReference type="EMBL" id="CP074347">
    <property type="protein sequence ID" value="USV00442.1"/>
    <property type="molecule type" value="Genomic_DNA"/>
</dbReference>
<sequence length="61" mass="6420">MSDITKAIIHLGDTIGGAISRYQSDFAVKLSVIVLAGEVEADSTGKFCWTLGEIGVITLAH</sequence>
<protein>
    <submittedName>
        <fullName evidence="1">Uncharacterized protein</fullName>
    </submittedName>
</protein>
<accession>A0ABY5CRZ7</accession>
<evidence type="ECO:0000313" key="2">
    <source>
        <dbReference type="Proteomes" id="UP001056873"/>
    </source>
</evidence>
<name>A0ABY5CRZ7_9GAMM</name>
<gene>
    <name evidence="1" type="ORF">KFQ06_20850</name>
</gene>
<reference evidence="1" key="1">
    <citation type="journal article" date="2022" name="BMC Genomics">
        <title>Genome sequence of the entomopathogenic Serratia entomophila isolate 626 and characterisation of the species specific itaconate degradation pathway.</title>
        <authorList>
            <person name="Vaughan A.L."/>
            <person name="Altermann E."/>
            <person name="Glare T.R."/>
            <person name="Hurst M.R.H."/>
        </authorList>
    </citation>
    <scope>NUCLEOTIDE SEQUENCE</scope>
    <source>
        <strain evidence="1">626</strain>
    </source>
</reference>
<dbReference type="Proteomes" id="UP001056873">
    <property type="component" value="Chromosome"/>
</dbReference>
<proteinExistence type="predicted"/>
<keyword evidence="2" id="KW-1185">Reference proteome</keyword>
<organism evidence="1 2">
    <name type="scientific">Serratia entomophila</name>
    <dbReference type="NCBI Taxonomy" id="42906"/>
    <lineage>
        <taxon>Bacteria</taxon>
        <taxon>Pseudomonadati</taxon>
        <taxon>Pseudomonadota</taxon>
        <taxon>Gammaproteobacteria</taxon>
        <taxon>Enterobacterales</taxon>
        <taxon>Yersiniaceae</taxon>
        <taxon>Serratia</taxon>
    </lineage>
</organism>
<dbReference type="RefSeq" id="WP_252961061.1">
    <property type="nucleotide sequence ID" value="NZ_CAMIPH010000012.1"/>
</dbReference>
<evidence type="ECO:0000313" key="1">
    <source>
        <dbReference type="EMBL" id="USV00442.1"/>
    </source>
</evidence>